<dbReference type="AlphaFoldDB" id="A0A645I3J4"/>
<feature type="compositionally biased region" description="Basic and acidic residues" evidence="1">
    <location>
        <begin position="152"/>
        <end position="161"/>
    </location>
</feature>
<feature type="region of interest" description="Disordered" evidence="1">
    <location>
        <begin position="41"/>
        <end position="91"/>
    </location>
</feature>
<organism evidence="2">
    <name type="scientific">bioreactor metagenome</name>
    <dbReference type="NCBI Taxonomy" id="1076179"/>
    <lineage>
        <taxon>unclassified sequences</taxon>
        <taxon>metagenomes</taxon>
        <taxon>ecological metagenomes</taxon>
    </lineage>
</organism>
<comment type="caution">
    <text evidence="2">The sequence shown here is derived from an EMBL/GenBank/DDBJ whole genome shotgun (WGS) entry which is preliminary data.</text>
</comment>
<feature type="region of interest" description="Disordered" evidence="1">
    <location>
        <begin position="151"/>
        <end position="183"/>
    </location>
</feature>
<proteinExistence type="predicted"/>
<name>A0A645I3J4_9ZZZZ</name>
<evidence type="ECO:0000256" key="1">
    <source>
        <dbReference type="SAM" id="MobiDB-lite"/>
    </source>
</evidence>
<sequence length="183" mass="19824">MSASASGSDCLRGESSLAAKRQFAVPAASAKQGAGRVFHPLYSAGSRRKPGRDFVYPSSGRLRDQLGHRQPANLSGGGRRDPRRKFPRAADGARVRLSRHCACGAGKYLRAAHGAAGQSLLKQRSARVLNAERRPEFRLYDCAVFGGGARLRKQDSRASRERRLHSLLRQSGGSCKHGHHRGA</sequence>
<reference evidence="2" key="1">
    <citation type="submission" date="2019-08" db="EMBL/GenBank/DDBJ databases">
        <authorList>
            <person name="Kucharzyk K."/>
            <person name="Murdoch R.W."/>
            <person name="Higgins S."/>
            <person name="Loffler F."/>
        </authorList>
    </citation>
    <scope>NUCLEOTIDE SEQUENCE</scope>
</reference>
<dbReference type="EMBL" id="VSSQ01099505">
    <property type="protein sequence ID" value="MPN42053.1"/>
    <property type="molecule type" value="Genomic_DNA"/>
</dbReference>
<evidence type="ECO:0000313" key="2">
    <source>
        <dbReference type="EMBL" id="MPN42053.1"/>
    </source>
</evidence>
<accession>A0A645I3J4</accession>
<protein>
    <submittedName>
        <fullName evidence="2">Uncharacterized protein</fullName>
    </submittedName>
</protein>
<gene>
    <name evidence="2" type="ORF">SDC9_189609</name>
</gene>